<dbReference type="InterPro" id="IPR001909">
    <property type="entry name" value="KRAB"/>
</dbReference>
<dbReference type="PANTHER" id="PTHR23232">
    <property type="entry name" value="KRAB DOMAIN C2H2 ZINC FINGER"/>
    <property type="match status" value="1"/>
</dbReference>
<evidence type="ECO:0000259" key="1">
    <source>
        <dbReference type="PROSITE" id="PS50805"/>
    </source>
</evidence>
<dbReference type="InterPro" id="IPR036051">
    <property type="entry name" value="KRAB_dom_sf"/>
</dbReference>
<dbReference type="GO" id="GO:0006355">
    <property type="term" value="P:regulation of DNA-templated transcription"/>
    <property type="evidence" value="ECO:0007669"/>
    <property type="project" value="InterPro"/>
</dbReference>
<dbReference type="InterPro" id="IPR050169">
    <property type="entry name" value="Krueppel_C2H2_ZnF"/>
</dbReference>
<keyword evidence="3" id="KW-1185">Reference proteome</keyword>
<dbReference type="CDD" id="cd07765">
    <property type="entry name" value="KRAB_A-box"/>
    <property type="match status" value="1"/>
</dbReference>
<dbReference type="Gene3D" id="6.10.140.140">
    <property type="match status" value="1"/>
</dbReference>
<feature type="domain" description="KRAB" evidence="1">
    <location>
        <begin position="5"/>
        <end position="86"/>
    </location>
</feature>
<feature type="non-terminal residue" evidence="2">
    <location>
        <position position="124"/>
    </location>
</feature>
<protein>
    <recommendedName>
        <fullName evidence="1">KRAB domain-containing protein</fullName>
    </recommendedName>
</protein>
<dbReference type="SUPFAM" id="SSF109640">
    <property type="entry name" value="KRAB domain (Kruppel-associated box)"/>
    <property type="match status" value="1"/>
</dbReference>
<dbReference type="OrthoDB" id="9909837at2759"/>
<dbReference type="PANTHER" id="PTHR23232:SF158">
    <property type="entry name" value="KRAB DOMAIN-CONTAINING PROTEIN 5"/>
    <property type="match status" value="1"/>
</dbReference>
<reference evidence="2 3" key="1">
    <citation type="submission" date="2016-06" db="EMBL/GenBank/DDBJ databases">
        <title>The Draft Genome Sequence and Annotation of the Desert Woodrat Neotoma lepida.</title>
        <authorList>
            <person name="Campbell M."/>
            <person name="Oakeson K.F."/>
            <person name="Yandell M."/>
            <person name="Halpert J.R."/>
            <person name="Dearing D."/>
        </authorList>
    </citation>
    <scope>NUCLEOTIDE SEQUENCE [LARGE SCALE GENOMIC DNA]</scope>
    <source>
        <strain evidence="2">417</strain>
        <tissue evidence="2">Liver</tissue>
    </source>
</reference>
<evidence type="ECO:0000313" key="2">
    <source>
        <dbReference type="EMBL" id="OBS59302.1"/>
    </source>
</evidence>
<dbReference type="EMBL" id="LZPO01108249">
    <property type="protein sequence ID" value="OBS59302.1"/>
    <property type="molecule type" value="Genomic_DNA"/>
</dbReference>
<evidence type="ECO:0000313" key="3">
    <source>
        <dbReference type="Proteomes" id="UP000092124"/>
    </source>
</evidence>
<organism evidence="2 3">
    <name type="scientific">Neotoma lepida</name>
    <name type="common">Desert woodrat</name>
    <dbReference type="NCBI Taxonomy" id="56216"/>
    <lineage>
        <taxon>Eukaryota</taxon>
        <taxon>Metazoa</taxon>
        <taxon>Chordata</taxon>
        <taxon>Craniata</taxon>
        <taxon>Vertebrata</taxon>
        <taxon>Euteleostomi</taxon>
        <taxon>Mammalia</taxon>
        <taxon>Eutheria</taxon>
        <taxon>Euarchontoglires</taxon>
        <taxon>Glires</taxon>
        <taxon>Rodentia</taxon>
        <taxon>Myomorpha</taxon>
        <taxon>Muroidea</taxon>
        <taxon>Cricetidae</taxon>
        <taxon>Neotominae</taxon>
        <taxon>Neotoma</taxon>
    </lineage>
</organism>
<comment type="caution">
    <text evidence="2">The sequence shown here is derived from an EMBL/GenBank/DDBJ whole genome shotgun (WGS) entry which is preliminary data.</text>
</comment>
<accession>A0A1A6G1N1</accession>
<dbReference type="Pfam" id="PF01352">
    <property type="entry name" value="KRAB"/>
    <property type="match status" value="1"/>
</dbReference>
<dbReference type="Proteomes" id="UP000092124">
    <property type="component" value="Unassembled WGS sequence"/>
</dbReference>
<gene>
    <name evidence="2" type="ORF">A6R68_09572</name>
</gene>
<dbReference type="PROSITE" id="PS50805">
    <property type="entry name" value="KRAB"/>
    <property type="match status" value="1"/>
</dbReference>
<sequence>MEELLSFTDVAINFSAEESECLEPAQWNLYKEVMLENYSNLVFLGEDHVHTISGHISGAKYRALECEEKSSSGQPSRCVGVNTVEPANDKSVCKKDPVMVKMTVLSILYLCTIKIDILENPYEC</sequence>
<dbReference type="SMART" id="SM00349">
    <property type="entry name" value="KRAB"/>
    <property type="match status" value="1"/>
</dbReference>
<dbReference type="AlphaFoldDB" id="A0A1A6G1N1"/>
<dbReference type="STRING" id="56216.A0A1A6G1N1"/>
<name>A0A1A6G1N1_NEOLE</name>
<proteinExistence type="predicted"/>